<comment type="caution">
    <text evidence="3">The sequence shown here is derived from an EMBL/GenBank/DDBJ whole genome shotgun (WGS) entry which is preliminary data.</text>
</comment>
<organism evidence="3 4">
    <name type="scientific">Sinomonas halotolerans</name>
    <dbReference type="NCBI Taxonomy" id="1644133"/>
    <lineage>
        <taxon>Bacteria</taxon>
        <taxon>Bacillati</taxon>
        <taxon>Actinomycetota</taxon>
        <taxon>Actinomycetes</taxon>
        <taxon>Micrococcales</taxon>
        <taxon>Micrococcaceae</taxon>
        <taxon>Sinomonas</taxon>
    </lineage>
</organism>
<sequence>MKTFATLALASAALLAGCAAPGQPDTAAPQPVSVQTALPGLTAPTGEPGLPSLHEAHPKPGQAIQAAGPFDDRFEIEGLAFDGKDVKGTIRITSDVSDLLELQVLAGFYDADGTLLGTARFEHHLDESEGHQHAGPPSEVEEFSIAAPAAAGNAVSAAVGVPVLVNE</sequence>
<keyword evidence="2" id="KW-0732">Signal</keyword>
<evidence type="ECO:0000256" key="2">
    <source>
        <dbReference type="SAM" id="SignalP"/>
    </source>
</evidence>
<proteinExistence type="predicted"/>
<gene>
    <name evidence="3" type="ORF">ABCQ75_07505</name>
</gene>
<evidence type="ECO:0008006" key="5">
    <source>
        <dbReference type="Google" id="ProtNLM"/>
    </source>
</evidence>
<feature type="chain" id="PRO_5046160110" description="Lipoprotein" evidence="2">
    <location>
        <begin position="28"/>
        <end position="167"/>
    </location>
</feature>
<dbReference type="RefSeq" id="WP_345884369.1">
    <property type="nucleotide sequence ID" value="NZ_JBDFRB010000005.1"/>
</dbReference>
<dbReference type="PROSITE" id="PS51257">
    <property type="entry name" value="PROKAR_LIPOPROTEIN"/>
    <property type="match status" value="1"/>
</dbReference>
<evidence type="ECO:0000256" key="1">
    <source>
        <dbReference type="SAM" id="MobiDB-lite"/>
    </source>
</evidence>
<name>A0ABU9WYW8_9MICC</name>
<keyword evidence="4" id="KW-1185">Reference proteome</keyword>
<accession>A0ABU9WYW8</accession>
<protein>
    <recommendedName>
        <fullName evidence="5">Lipoprotein</fullName>
    </recommendedName>
</protein>
<evidence type="ECO:0000313" key="4">
    <source>
        <dbReference type="Proteomes" id="UP001422074"/>
    </source>
</evidence>
<dbReference type="Proteomes" id="UP001422074">
    <property type="component" value="Unassembled WGS sequence"/>
</dbReference>
<dbReference type="EMBL" id="JBDFRB010000005">
    <property type="protein sequence ID" value="MEN2744384.1"/>
    <property type="molecule type" value="Genomic_DNA"/>
</dbReference>
<evidence type="ECO:0000313" key="3">
    <source>
        <dbReference type="EMBL" id="MEN2744384.1"/>
    </source>
</evidence>
<feature type="region of interest" description="Disordered" evidence="1">
    <location>
        <begin position="37"/>
        <end position="62"/>
    </location>
</feature>
<reference evidence="3 4" key="1">
    <citation type="submission" date="2024-05" db="EMBL/GenBank/DDBJ databases">
        <title>Sinomonas sp. nov., isolated from a waste landfill.</title>
        <authorList>
            <person name="Zhao Y."/>
        </authorList>
    </citation>
    <scope>NUCLEOTIDE SEQUENCE [LARGE SCALE GENOMIC DNA]</scope>
    <source>
        <strain evidence="3 4">CCTCC AB2014300</strain>
    </source>
</reference>
<feature type="signal peptide" evidence="2">
    <location>
        <begin position="1"/>
        <end position="27"/>
    </location>
</feature>